<evidence type="ECO:0000313" key="3">
    <source>
        <dbReference type="Proteomes" id="UP001168528"/>
    </source>
</evidence>
<evidence type="ECO:0008006" key="4">
    <source>
        <dbReference type="Google" id="ProtNLM"/>
    </source>
</evidence>
<accession>A0ABT8RHU4</accession>
<keyword evidence="1" id="KW-0732">Signal</keyword>
<dbReference type="Proteomes" id="UP001168528">
    <property type="component" value="Unassembled WGS sequence"/>
</dbReference>
<feature type="signal peptide" evidence="1">
    <location>
        <begin position="1"/>
        <end position="20"/>
    </location>
</feature>
<dbReference type="EMBL" id="JAUKPO010000029">
    <property type="protein sequence ID" value="MDO1450370.1"/>
    <property type="molecule type" value="Genomic_DNA"/>
</dbReference>
<comment type="caution">
    <text evidence="2">The sequence shown here is derived from an EMBL/GenBank/DDBJ whole genome shotgun (WGS) entry which is preliminary data.</text>
</comment>
<feature type="chain" id="PRO_5045959270" description="Macroglobulin domain-containing protein" evidence="1">
    <location>
        <begin position="21"/>
        <end position="802"/>
    </location>
</feature>
<organism evidence="2 3">
    <name type="scientific">Rhodocytophaga aerolata</name>
    <dbReference type="NCBI Taxonomy" id="455078"/>
    <lineage>
        <taxon>Bacteria</taxon>
        <taxon>Pseudomonadati</taxon>
        <taxon>Bacteroidota</taxon>
        <taxon>Cytophagia</taxon>
        <taxon>Cytophagales</taxon>
        <taxon>Rhodocytophagaceae</taxon>
        <taxon>Rhodocytophaga</taxon>
    </lineage>
</organism>
<evidence type="ECO:0000313" key="2">
    <source>
        <dbReference type="EMBL" id="MDO1450370.1"/>
    </source>
</evidence>
<dbReference type="RefSeq" id="WP_302041172.1">
    <property type="nucleotide sequence ID" value="NZ_JAUKPO010000029.1"/>
</dbReference>
<keyword evidence="3" id="KW-1185">Reference proteome</keyword>
<dbReference type="Gene3D" id="2.60.40.1930">
    <property type="match status" value="1"/>
</dbReference>
<protein>
    <recommendedName>
        <fullName evidence="4">Macroglobulin domain-containing protein</fullName>
    </recommendedName>
</protein>
<gene>
    <name evidence="2" type="ORF">Q0590_29110</name>
</gene>
<evidence type="ECO:0000256" key="1">
    <source>
        <dbReference type="SAM" id="SignalP"/>
    </source>
</evidence>
<proteinExistence type="predicted"/>
<sequence>MNQTILTRIHLIFFLMVSCAANLFSQTDASEEVVQKFNNYSRQALQEKLYIHTDQSVYLTGELLWFKVYYVDGTLHQPLDLSKVAYLEVLDQDQRPVLQAKVALSDGSGNGSFFLPASLNSGNYLIRGYTNWMKNFDKAYFFEKPVTIINTFRQIGALPVKDTLHYEVQFFPEGGNLVENIASKVAFRVTDHYGKGVGFKGVVLTAENDTVARFQPQKFGIGHFLFTPLPGNQYKAILRLANGKELIQKLPEIHSLGYTMQLEESAAGEINVTVQVASTTPLPHVYLLAHTRQQIKIAQKQALQQNTATFTFSKQVLGDGISHITIFNASNQPVCERLYFKRPEQKLVISAKADQEIHSSRKKVVLDISTQHTSGNPLAAQLSVAVYKTDTLLTGDNLTLPSYLWLSSDLAGKVESPDYYFTENGPHVQQELDNLMLTHGWRRFSWQQMMKGDRLSLKYIPEYEGHLVQGRIIHTTQNTPAANISAYLSVPGRYPQLYIAQSDSAGELLFAVKEVYGARQLIAQTNSQRDSLYRIELKLPYFETSSSWQLPYFSLAAQTTDALLTRSLSMQTQNTYFAGKRNHFTAFRPDTATFYGSPDARYHLDEYTRFPLIEDVLKEYVPGVQARKRRGNYYLEVLDLPHKINFTDNPLVVVDGVPVFDMNRLMSYNPFKVKRLDVVTRKYYLGPESFSGVLGFATFTGEVAGLPLDPGAVILDFEGLQQQREFYAPLYDTPQQQENRLPDFRHLLFWSPTVKTNKDGKTQLAFYTSDMEGEYTGVLEGITPDGKIGHSTFTITVQHPPK</sequence>
<reference evidence="2" key="1">
    <citation type="submission" date="2023-07" db="EMBL/GenBank/DDBJ databases">
        <title>The genome sequence of Rhodocytophaga aerolata KACC 12507.</title>
        <authorList>
            <person name="Zhang X."/>
        </authorList>
    </citation>
    <scope>NUCLEOTIDE SEQUENCE</scope>
    <source>
        <strain evidence="2">KACC 12507</strain>
    </source>
</reference>
<name>A0ABT8RHU4_9BACT</name>